<sequence>MASRAAAVPKNQSQMVKKGSVEEGCISIGPWGRLRGEPWAYKANGRITRITIRHGIVIDSLLFQAENSDGLALESSGIFGGPGGHLSDEVCIDDPDEHLTAIKITFGEFEGQPVVQSLSFRTNLNKYGPYGSKYETSVSIPIEGGVIGGFHGRAGNYLSAIGIYVAPKIRSFRCDIDTNFCKGQEYAPSHLKTPSSMDLFVQRDTGPWGAQRGRHWDDGVFLGIKQVVLQTGCIVRSVNTNMVIYAIQFENERRDRESFTSPWHGSNRGDQWHKIVLDSAAGEVIVGIEGFYGPIEGTEGFEVMTSITIYTSRRKYGPYGENETGTHFSSRPSGGKAVGFFGRSGIYLNAIGVHMDYS</sequence>
<protein>
    <submittedName>
        <fullName evidence="1">Uncharacterized protein</fullName>
    </submittedName>
</protein>
<keyword evidence="2" id="KW-1185">Reference proteome</keyword>
<organism evidence="1 2">
    <name type="scientific">Rhododendron molle</name>
    <name type="common">Chinese azalea</name>
    <name type="synonym">Azalea mollis</name>
    <dbReference type="NCBI Taxonomy" id="49168"/>
    <lineage>
        <taxon>Eukaryota</taxon>
        <taxon>Viridiplantae</taxon>
        <taxon>Streptophyta</taxon>
        <taxon>Embryophyta</taxon>
        <taxon>Tracheophyta</taxon>
        <taxon>Spermatophyta</taxon>
        <taxon>Magnoliopsida</taxon>
        <taxon>eudicotyledons</taxon>
        <taxon>Gunneridae</taxon>
        <taxon>Pentapetalae</taxon>
        <taxon>asterids</taxon>
        <taxon>Ericales</taxon>
        <taxon>Ericaceae</taxon>
        <taxon>Ericoideae</taxon>
        <taxon>Rhodoreae</taxon>
        <taxon>Rhododendron</taxon>
    </lineage>
</organism>
<proteinExistence type="predicted"/>
<comment type="caution">
    <text evidence="1">The sequence shown here is derived from an EMBL/GenBank/DDBJ whole genome shotgun (WGS) entry which is preliminary data.</text>
</comment>
<evidence type="ECO:0000313" key="1">
    <source>
        <dbReference type="EMBL" id="KAI8549680.1"/>
    </source>
</evidence>
<reference evidence="1" key="1">
    <citation type="submission" date="2022-02" db="EMBL/GenBank/DDBJ databases">
        <title>Plant Genome Project.</title>
        <authorList>
            <person name="Zhang R.-G."/>
        </authorList>
    </citation>
    <scope>NUCLEOTIDE SEQUENCE</scope>
    <source>
        <strain evidence="1">AT1</strain>
    </source>
</reference>
<evidence type="ECO:0000313" key="2">
    <source>
        <dbReference type="Proteomes" id="UP001062846"/>
    </source>
</evidence>
<gene>
    <name evidence="1" type="ORF">RHMOL_Rhmol06G0043300</name>
</gene>
<name>A0ACC0N8R6_RHOML</name>
<accession>A0ACC0N8R6</accession>
<dbReference type="EMBL" id="CM046393">
    <property type="protein sequence ID" value="KAI8549680.1"/>
    <property type="molecule type" value="Genomic_DNA"/>
</dbReference>
<dbReference type="Proteomes" id="UP001062846">
    <property type="component" value="Chromosome 6"/>
</dbReference>